<keyword evidence="6" id="KW-0624">Polysaccharide degradation</keyword>
<evidence type="ECO:0000256" key="2">
    <source>
        <dbReference type="ARBA" id="ARBA00022801"/>
    </source>
</evidence>
<name>A0ABU1ANC3_9BACT</name>
<dbReference type="Gene3D" id="3.20.20.80">
    <property type="entry name" value="Glycosidases"/>
    <property type="match status" value="1"/>
</dbReference>
<dbReference type="PANTHER" id="PTHR31297">
    <property type="entry name" value="GLUCAN ENDO-1,6-BETA-GLUCOSIDASE B"/>
    <property type="match status" value="1"/>
</dbReference>
<evidence type="ECO:0000256" key="8">
    <source>
        <dbReference type="SAM" id="SignalP"/>
    </source>
</evidence>
<accession>A0ABU1ANC3</accession>
<keyword evidence="5 7" id="KW-0326">Glycosidase</keyword>
<feature type="domain" description="Glycoside hydrolase family 5" evidence="9">
    <location>
        <begin position="58"/>
        <end position="322"/>
    </location>
</feature>
<proteinExistence type="inferred from homology"/>
<feature type="signal peptide" evidence="8">
    <location>
        <begin position="1"/>
        <end position="27"/>
    </location>
</feature>
<evidence type="ECO:0000313" key="11">
    <source>
        <dbReference type="Proteomes" id="UP001243717"/>
    </source>
</evidence>
<dbReference type="InterPro" id="IPR017853">
    <property type="entry name" value="GH"/>
</dbReference>
<dbReference type="SUPFAM" id="SSF51445">
    <property type="entry name" value="(Trans)glycosidases"/>
    <property type="match status" value="1"/>
</dbReference>
<dbReference type="Pfam" id="PF00150">
    <property type="entry name" value="Cellulase"/>
    <property type="match status" value="1"/>
</dbReference>
<keyword evidence="4" id="KW-0119">Carbohydrate metabolism</keyword>
<evidence type="ECO:0000256" key="7">
    <source>
        <dbReference type="RuleBase" id="RU361153"/>
    </source>
</evidence>
<evidence type="ECO:0000256" key="4">
    <source>
        <dbReference type="ARBA" id="ARBA00023277"/>
    </source>
</evidence>
<evidence type="ECO:0000256" key="3">
    <source>
        <dbReference type="ARBA" id="ARBA00023001"/>
    </source>
</evidence>
<dbReference type="Proteomes" id="UP001243717">
    <property type="component" value="Unassembled WGS sequence"/>
</dbReference>
<evidence type="ECO:0000256" key="6">
    <source>
        <dbReference type="ARBA" id="ARBA00023326"/>
    </source>
</evidence>
<dbReference type="InterPro" id="IPR001547">
    <property type="entry name" value="Glyco_hydro_5"/>
</dbReference>
<evidence type="ECO:0000256" key="5">
    <source>
        <dbReference type="ARBA" id="ARBA00023295"/>
    </source>
</evidence>
<evidence type="ECO:0000313" key="10">
    <source>
        <dbReference type="EMBL" id="MDQ8196174.1"/>
    </source>
</evidence>
<keyword evidence="8" id="KW-0732">Signal</keyword>
<comment type="similarity">
    <text evidence="1 7">Belongs to the glycosyl hydrolase 5 (cellulase A) family.</text>
</comment>
<evidence type="ECO:0000259" key="9">
    <source>
        <dbReference type="Pfam" id="PF00150"/>
    </source>
</evidence>
<gene>
    <name evidence="10" type="ORF">QEH59_17190</name>
</gene>
<dbReference type="EMBL" id="JARXIC010000050">
    <property type="protein sequence ID" value="MDQ8196174.1"/>
    <property type="molecule type" value="Genomic_DNA"/>
</dbReference>
<protein>
    <submittedName>
        <fullName evidence="10">Cellulase family glycosylhydrolase</fullName>
    </submittedName>
</protein>
<organism evidence="10 11">
    <name type="scientific">Thalassobacterium sedimentorum</name>
    <dbReference type="NCBI Taxonomy" id="3041258"/>
    <lineage>
        <taxon>Bacteria</taxon>
        <taxon>Pseudomonadati</taxon>
        <taxon>Verrucomicrobiota</taxon>
        <taxon>Opitutia</taxon>
        <taxon>Puniceicoccales</taxon>
        <taxon>Coraliomargaritaceae</taxon>
        <taxon>Thalassobacterium</taxon>
    </lineage>
</organism>
<feature type="chain" id="PRO_5045684925" evidence="8">
    <location>
        <begin position="28"/>
        <end position="378"/>
    </location>
</feature>
<keyword evidence="2 7" id="KW-0378">Hydrolase</keyword>
<dbReference type="InterPro" id="IPR050386">
    <property type="entry name" value="Glycosyl_hydrolase_5"/>
</dbReference>
<sequence>MNIMKSRFNNLFFVVLLLFSTHSCIVANPTFLSWGERVGATPHRGVNTGSWLSSWDMSVVKSWGSDVTLIRLQLMGDHFIPILDPYGQWTFPNEGWLALDAFLNNARSHGLKVVIDMHQTRDYFPRRHSAEDWGSQQNRDKLCSIWTTIAKRYRYSRGVIAGFDILNEPCPPDNLSGYDMWNQTALEVTNAIRRFDDYHTIIVESAGYGSARCFDYLVPTGDNNTVYSFHLYDPHEFSEQGTRVEWPFGDDGVSGYVYPGIIPLGWFTKVDTLVDSAYISNKLEPVRQFQDDYNARIYVGEFGCIRWTPTAAGEVYNSTSIWFEDVLNLIEAEGWDWTHHAYRLSANGAYSIEHSSDPTDNSRYPNSDNLQLFKLYWD</sequence>
<keyword evidence="3" id="KW-0136">Cellulose degradation</keyword>
<dbReference type="PANTHER" id="PTHR31297:SF41">
    <property type="entry name" value="ENDOGLUCANASE, PUTATIVE (AFU_ORTHOLOGUE AFUA_5G01830)-RELATED"/>
    <property type="match status" value="1"/>
</dbReference>
<evidence type="ECO:0000256" key="1">
    <source>
        <dbReference type="ARBA" id="ARBA00005641"/>
    </source>
</evidence>
<reference evidence="10 11" key="1">
    <citation type="submission" date="2023-04" db="EMBL/GenBank/DDBJ databases">
        <title>A novel bacteria isolated from coastal sediment.</title>
        <authorList>
            <person name="Liu X.-J."/>
            <person name="Du Z.-J."/>
        </authorList>
    </citation>
    <scope>NUCLEOTIDE SEQUENCE [LARGE SCALE GENOMIC DNA]</scope>
    <source>
        <strain evidence="10 11">SDUM461004</strain>
    </source>
</reference>
<comment type="caution">
    <text evidence="10">The sequence shown here is derived from an EMBL/GenBank/DDBJ whole genome shotgun (WGS) entry which is preliminary data.</text>
</comment>
<keyword evidence="11" id="KW-1185">Reference proteome</keyword>